<feature type="signal peptide" evidence="2">
    <location>
        <begin position="1"/>
        <end position="29"/>
    </location>
</feature>
<feature type="chain" id="PRO_5028321125" description="Secreted protein" evidence="2">
    <location>
        <begin position="30"/>
        <end position="74"/>
    </location>
</feature>
<accession>A0A7D6V7T0</accession>
<feature type="region of interest" description="Disordered" evidence="1">
    <location>
        <begin position="24"/>
        <end position="45"/>
    </location>
</feature>
<evidence type="ECO:0008006" key="5">
    <source>
        <dbReference type="Google" id="ProtNLM"/>
    </source>
</evidence>
<dbReference type="EMBL" id="CP059399">
    <property type="protein sequence ID" value="QLY28333.1"/>
    <property type="molecule type" value="Genomic_DNA"/>
</dbReference>
<protein>
    <recommendedName>
        <fullName evidence="5">Secreted protein</fullName>
    </recommendedName>
</protein>
<dbReference type="AlphaFoldDB" id="A0A7D6V7T0"/>
<evidence type="ECO:0000313" key="3">
    <source>
        <dbReference type="EMBL" id="QLY28333.1"/>
    </source>
</evidence>
<dbReference type="KEGG" id="nhu:H0264_23465"/>
<proteinExistence type="predicted"/>
<organism evidence="3 4">
    <name type="scientific">Nocardia huaxiensis</name>
    <dbReference type="NCBI Taxonomy" id="2755382"/>
    <lineage>
        <taxon>Bacteria</taxon>
        <taxon>Bacillati</taxon>
        <taxon>Actinomycetota</taxon>
        <taxon>Actinomycetes</taxon>
        <taxon>Mycobacteriales</taxon>
        <taxon>Nocardiaceae</taxon>
        <taxon>Nocardia</taxon>
    </lineage>
</organism>
<reference evidence="3 4" key="1">
    <citation type="submission" date="2020-07" db="EMBL/GenBank/DDBJ databases">
        <authorList>
            <person name="Zhuang K."/>
            <person name="Ran Y."/>
        </authorList>
    </citation>
    <scope>NUCLEOTIDE SEQUENCE [LARGE SCALE GENOMIC DNA]</scope>
    <source>
        <strain evidence="3 4">WCH-YHL-001</strain>
    </source>
</reference>
<gene>
    <name evidence="3" type="ORF">H0264_23465</name>
</gene>
<evidence type="ECO:0000256" key="2">
    <source>
        <dbReference type="SAM" id="SignalP"/>
    </source>
</evidence>
<sequence length="74" mass="7647">MMKKRLLGALVVGVGLTAATVGSATPASAWPDAPHIGDACHDPGARDEDPWGTSIVCVDPDPNDHSADLFWAHG</sequence>
<dbReference type="RefSeq" id="WP_181579541.1">
    <property type="nucleotide sequence ID" value="NZ_CP059399.1"/>
</dbReference>
<evidence type="ECO:0000313" key="4">
    <source>
        <dbReference type="Proteomes" id="UP000515512"/>
    </source>
</evidence>
<dbReference type="Proteomes" id="UP000515512">
    <property type="component" value="Chromosome"/>
</dbReference>
<name>A0A7D6V7T0_9NOCA</name>
<keyword evidence="4" id="KW-1185">Reference proteome</keyword>
<keyword evidence="2" id="KW-0732">Signal</keyword>
<evidence type="ECO:0000256" key="1">
    <source>
        <dbReference type="SAM" id="MobiDB-lite"/>
    </source>
</evidence>